<dbReference type="Proteomes" id="UP001234989">
    <property type="component" value="Chromosome 1"/>
</dbReference>
<evidence type="ECO:0008006" key="3">
    <source>
        <dbReference type="Google" id="ProtNLM"/>
    </source>
</evidence>
<proteinExistence type="predicted"/>
<dbReference type="EMBL" id="CP133612">
    <property type="protein sequence ID" value="WMV09198.1"/>
    <property type="molecule type" value="Genomic_DNA"/>
</dbReference>
<dbReference type="AlphaFoldDB" id="A0AAF0PQS1"/>
<organism evidence="1 2">
    <name type="scientific">Solanum verrucosum</name>
    <dbReference type="NCBI Taxonomy" id="315347"/>
    <lineage>
        <taxon>Eukaryota</taxon>
        <taxon>Viridiplantae</taxon>
        <taxon>Streptophyta</taxon>
        <taxon>Embryophyta</taxon>
        <taxon>Tracheophyta</taxon>
        <taxon>Spermatophyta</taxon>
        <taxon>Magnoliopsida</taxon>
        <taxon>eudicotyledons</taxon>
        <taxon>Gunneridae</taxon>
        <taxon>Pentapetalae</taxon>
        <taxon>asterids</taxon>
        <taxon>lamiids</taxon>
        <taxon>Solanales</taxon>
        <taxon>Solanaceae</taxon>
        <taxon>Solanoideae</taxon>
        <taxon>Solaneae</taxon>
        <taxon>Solanum</taxon>
    </lineage>
</organism>
<evidence type="ECO:0000313" key="1">
    <source>
        <dbReference type="EMBL" id="WMV09198.1"/>
    </source>
</evidence>
<name>A0AAF0PQS1_SOLVR</name>
<gene>
    <name evidence="1" type="ORF">MTR67_002583</name>
</gene>
<protein>
    <recommendedName>
        <fullName evidence="3">Response regulatory domain-containing protein</fullName>
    </recommendedName>
</protein>
<evidence type="ECO:0000313" key="2">
    <source>
        <dbReference type="Proteomes" id="UP001234989"/>
    </source>
</evidence>
<sequence>MSILSQGKEKIDVMIVNVHSPDSFCFKLLKQVDALDIVTLFVCDEHDELLAKKDFDNGTYLYMERSLDENILKYLWQFVLRKKIQRDKVIEGLDPKGDHVKYFYTIGNENFVGNKGHVGEKIRSINNEKQSNSIHETERGTYKLRSKTCKKGKKVIDKGERQSTCIDKTLKRNDYIEWTVNLREKFKEATQ</sequence>
<keyword evidence="2" id="KW-1185">Reference proteome</keyword>
<reference evidence="1" key="1">
    <citation type="submission" date="2023-08" db="EMBL/GenBank/DDBJ databases">
        <title>A de novo genome assembly of Solanum verrucosum Schlechtendal, a Mexican diploid species geographically isolated from the other diploid A-genome species in potato relatives.</title>
        <authorList>
            <person name="Hosaka K."/>
        </authorList>
    </citation>
    <scope>NUCLEOTIDE SEQUENCE</scope>
    <source>
        <tissue evidence="1">Young leaves</tissue>
    </source>
</reference>
<accession>A0AAF0PQS1</accession>